<reference evidence="2 3" key="1">
    <citation type="journal article" date="2013" name="Genome Announc.">
        <title>High-Quality Draft Genome Sequence of Vagococcus lutrae Strain LBD1, Isolated from the Largemouth Bass Micropterus salmoides.</title>
        <authorList>
            <person name="Lebreton F."/>
            <person name="Valentino M.D."/>
            <person name="Duncan L.B."/>
            <person name="Zeng Q."/>
            <person name="Manson McGuire A."/>
            <person name="Earl A.M."/>
            <person name="Gilmore M.S."/>
        </authorList>
    </citation>
    <scope>NUCLEOTIDE SEQUENCE [LARGE SCALE GENOMIC DNA]</scope>
    <source>
        <strain evidence="2 3">LBD1</strain>
    </source>
</reference>
<evidence type="ECO:0000259" key="1">
    <source>
        <dbReference type="Pfam" id="PF04961"/>
    </source>
</evidence>
<dbReference type="eggNOG" id="COG3404">
    <property type="taxonomic scope" value="Bacteria"/>
</dbReference>
<organism evidence="2 3">
    <name type="scientific">Vagococcus lutrae LBD1</name>
    <dbReference type="NCBI Taxonomy" id="1408226"/>
    <lineage>
        <taxon>Bacteria</taxon>
        <taxon>Bacillati</taxon>
        <taxon>Bacillota</taxon>
        <taxon>Bacilli</taxon>
        <taxon>Lactobacillales</taxon>
        <taxon>Enterococcaceae</taxon>
        <taxon>Vagococcus</taxon>
    </lineage>
</organism>
<dbReference type="Gene3D" id="1.20.120.680">
    <property type="entry name" value="Formiminotetrahydrofolate cyclodeaminase monomer, up-and-down helical bundle"/>
    <property type="match status" value="1"/>
</dbReference>
<dbReference type="AlphaFoldDB" id="V6Q5K6"/>
<dbReference type="STRING" id="1408226.T233_00395"/>
<dbReference type="InterPro" id="IPR036178">
    <property type="entry name" value="Formintransfe-cycloase-like_sf"/>
</dbReference>
<keyword evidence="3" id="KW-1185">Reference proteome</keyword>
<feature type="domain" description="Cyclodeaminase/cyclohydrolase" evidence="1">
    <location>
        <begin position="22"/>
        <end position="199"/>
    </location>
</feature>
<dbReference type="Proteomes" id="UP000018126">
    <property type="component" value="Unassembled WGS sequence"/>
</dbReference>
<accession>V6Q5K6</accession>
<dbReference type="GO" id="GO:0003824">
    <property type="term" value="F:catalytic activity"/>
    <property type="evidence" value="ECO:0007669"/>
    <property type="project" value="InterPro"/>
</dbReference>
<comment type="caution">
    <text evidence="2">The sequence shown here is derived from an EMBL/GenBank/DDBJ whole genome shotgun (WGS) entry which is preliminary data.</text>
</comment>
<dbReference type="InterPro" id="IPR007044">
    <property type="entry name" value="Cyclodeamin/CycHdrlase"/>
</dbReference>
<proteinExistence type="predicted"/>
<sequence>MVIILFLKGDVSMNDMLNQSSRDFLADLASDKPAPGGGGASSLVAALGTALGQMVVHLTQNKKKYAKFQSDYKRILSDLQAKQTRLEELVTEDAIQFLPLSKAYGLPETTEAEKTEKNRVMQKALLTACEVPLEIMKLSSDVLDIHEELVEKGSPLVLSDVGVGVSFLKAAVESASLNVRINIKMMTSSQEKDKLAADMSTLLKKVDEQGNRVFKQVVDKLSN</sequence>
<name>V6Q5K6_9ENTE</name>
<protein>
    <recommendedName>
        <fullName evidence="1">Cyclodeaminase/cyclohydrolase domain-containing protein</fullName>
    </recommendedName>
</protein>
<dbReference type="SUPFAM" id="SSF101262">
    <property type="entry name" value="Methenyltetrahydrofolate cyclohydrolase-like"/>
    <property type="match status" value="1"/>
</dbReference>
<gene>
    <name evidence="2" type="ORF">T233_00395</name>
</gene>
<dbReference type="PATRIC" id="fig|1408226.3.peg.385"/>
<dbReference type="Pfam" id="PF04961">
    <property type="entry name" value="FTCD_C"/>
    <property type="match status" value="1"/>
</dbReference>
<evidence type="ECO:0000313" key="2">
    <source>
        <dbReference type="EMBL" id="EST90414.1"/>
    </source>
</evidence>
<dbReference type="EMBL" id="AYSH01000006">
    <property type="protein sequence ID" value="EST90414.1"/>
    <property type="molecule type" value="Genomic_DNA"/>
</dbReference>
<evidence type="ECO:0000313" key="3">
    <source>
        <dbReference type="Proteomes" id="UP000018126"/>
    </source>
</evidence>